<dbReference type="EMBL" id="GFPF01002324">
    <property type="protein sequence ID" value="MAA13470.1"/>
    <property type="molecule type" value="Transcribed_RNA"/>
</dbReference>
<evidence type="ECO:0000313" key="2">
    <source>
        <dbReference type="EMBL" id="MAA13470.1"/>
    </source>
</evidence>
<organism evidence="2">
    <name type="scientific">Rhipicephalus zambeziensis</name>
    <dbReference type="NCBI Taxonomy" id="60191"/>
    <lineage>
        <taxon>Eukaryota</taxon>
        <taxon>Metazoa</taxon>
        <taxon>Ecdysozoa</taxon>
        <taxon>Arthropoda</taxon>
        <taxon>Chelicerata</taxon>
        <taxon>Arachnida</taxon>
        <taxon>Acari</taxon>
        <taxon>Parasitiformes</taxon>
        <taxon>Ixodida</taxon>
        <taxon>Ixodoidea</taxon>
        <taxon>Ixodidae</taxon>
        <taxon>Rhipicephalinae</taxon>
        <taxon>Rhipicephalus</taxon>
        <taxon>Rhipicephalus</taxon>
    </lineage>
</organism>
<reference evidence="2" key="1">
    <citation type="journal article" date="2017" name="Parasit. Vectors">
        <title>Sialotranscriptomics of Rhipicephalus zambeziensis reveals intricate expression profiles of secretory proteins and suggests tight temporal transcriptional regulation during blood-feeding.</title>
        <authorList>
            <person name="de Castro M.H."/>
            <person name="de Klerk D."/>
            <person name="Pienaar R."/>
            <person name="Rees D.J.G."/>
            <person name="Mans B.J."/>
        </authorList>
    </citation>
    <scope>NUCLEOTIDE SEQUENCE</scope>
    <source>
        <tissue evidence="2">Salivary glands</tissue>
    </source>
</reference>
<proteinExistence type="predicted"/>
<name>A0A224YI56_9ACAR</name>
<dbReference type="AlphaFoldDB" id="A0A224YI56"/>
<protein>
    <submittedName>
        <fullName evidence="2">Uncharacterized protein</fullName>
    </submittedName>
</protein>
<accession>A0A224YI56</accession>
<evidence type="ECO:0000256" key="1">
    <source>
        <dbReference type="SAM" id="MobiDB-lite"/>
    </source>
</evidence>
<sequence length="163" mass="17448">MTNVTQPWPLRVLMLVSGQSGGVLVAGPLAADEQVELHIGCPVLQLPGACLEHRHLFPQAFNPRRVILEAVELLVLVVAAQDLLRQEEDRDDAKARQRQVQAPLGQPGKHLRPAVRPLRVPPLSLVPGGAAGRHDGCLRSVVSSSYTRGSAPCSPNCVPTVST</sequence>
<feature type="region of interest" description="Disordered" evidence="1">
    <location>
        <begin position="87"/>
        <end position="114"/>
    </location>
</feature>